<sequence>MDVWQHHPKPHQLFYLCPPESHTHLAYLVKSLWRGAFPDKPFGEDDYLDGVYFTYYMRQDEANLQVCPYFFDNVTESLWDYHHRRPRDLGCLHLCCFYSWSSLKEEISRAFLSTTEEKRNGVHFSHRCRPVTRNPNRILSSRQYLQELHRLPLQ</sequence>
<proteinExistence type="predicted"/>
<dbReference type="EMBL" id="JBBPFD010000019">
    <property type="protein sequence ID" value="KAK7886981.1"/>
    <property type="molecule type" value="Genomic_DNA"/>
</dbReference>
<evidence type="ECO:0000313" key="1">
    <source>
        <dbReference type="EMBL" id="KAK7886981.1"/>
    </source>
</evidence>
<accession>A0AAW0MXZ0</accession>
<name>A0AAW0MXZ0_9GOBI</name>
<reference evidence="2" key="1">
    <citation type="submission" date="2024-04" db="EMBL/GenBank/DDBJ databases">
        <title>Salinicola lusitanus LLJ914,a marine bacterium isolated from the Okinawa Trough.</title>
        <authorList>
            <person name="Li J."/>
        </authorList>
    </citation>
    <scope>NUCLEOTIDE SEQUENCE [LARGE SCALE GENOMIC DNA]</scope>
</reference>
<keyword evidence="2" id="KW-1185">Reference proteome</keyword>
<comment type="caution">
    <text evidence="1">The sequence shown here is derived from an EMBL/GenBank/DDBJ whole genome shotgun (WGS) entry which is preliminary data.</text>
</comment>
<dbReference type="AlphaFoldDB" id="A0AAW0MXZ0"/>
<dbReference type="Proteomes" id="UP001460270">
    <property type="component" value="Unassembled WGS sequence"/>
</dbReference>
<gene>
    <name evidence="1" type="ORF">WMY93_026602</name>
</gene>
<protein>
    <submittedName>
        <fullName evidence="1">Uncharacterized protein</fullName>
    </submittedName>
</protein>
<organism evidence="1 2">
    <name type="scientific">Mugilogobius chulae</name>
    <name type="common">yellowstripe goby</name>
    <dbReference type="NCBI Taxonomy" id="88201"/>
    <lineage>
        <taxon>Eukaryota</taxon>
        <taxon>Metazoa</taxon>
        <taxon>Chordata</taxon>
        <taxon>Craniata</taxon>
        <taxon>Vertebrata</taxon>
        <taxon>Euteleostomi</taxon>
        <taxon>Actinopterygii</taxon>
        <taxon>Neopterygii</taxon>
        <taxon>Teleostei</taxon>
        <taxon>Neoteleostei</taxon>
        <taxon>Acanthomorphata</taxon>
        <taxon>Gobiaria</taxon>
        <taxon>Gobiiformes</taxon>
        <taxon>Gobioidei</taxon>
        <taxon>Gobiidae</taxon>
        <taxon>Gobionellinae</taxon>
        <taxon>Mugilogobius</taxon>
    </lineage>
</organism>
<evidence type="ECO:0000313" key="2">
    <source>
        <dbReference type="Proteomes" id="UP001460270"/>
    </source>
</evidence>